<dbReference type="NCBIfam" id="TIGR03647">
    <property type="entry name" value="Na_symport_sm"/>
    <property type="match status" value="1"/>
</dbReference>
<keyword evidence="1" id="KW-0812">Transmembrane</keyword>
<comment type="caution">
    <text evidence="3">The sequence shown here is derived from an EMBL/GenBank/DDBJ whole genome shotgun (WGS) entry which is preliminary data.</text>
</comment>
<sequence length="121" mass="13293">MAAPRPSDSVQVSPSLIEPPSVSKAMALAHRRYWRFNLVSIGVLMSIGFCVSFVVPLFARELSAVRIAGFRLPFYLGAQGAILIYLALIVVYIVLMTFADKALRRAAAADPAREPEREGDR</sequence>
<dbReference type="EMBL" id="PYUC01000016">
    <property type="protein sequence ID" value="PTB17767.1"/>
    <property type="molecule type" value="Genomic_DNA"/>
</dbReference>
<reference evidence="3 4" key="1">
    <citation type="submission" date="2018-03" db="EMBL/GenBank/DDBJ databases">
        <title>Whole genome analyses suggest that Burkholderia sensu lato contains two further novel genera in the rhizoxinica-symbiotica group Mycetohabitans gen. nov., and Trinickia gen. nov.: implications for the evolution of diazotrophy and nodulation in the Burkholderiaceae.</title>
        <authorList>
            <person name="Estrada De Los Santos P."/>
            <person name="Palmer M."/>
            <person name="Chavez-Ramirez B."/>
            <person name="Steenkamp E.T."/>
            <person name="Hirsch A.M."/>
            <person name="Manyaka P."/>
            <person name="Maluk M."/>
            <person name="Lafos M."/>
            <person name="Crook M."/>
            <person name="Gross E."/>
            <person name="Simon M.F."/>
            <person name="Bueno Dos Reis Junior F."/>
            <person name="Poole P.S."/>
            <person name="Venter S.N."/>
            <person name="James E.K."/>
        </authorList>
    </citation>
    <scope>NUCLEOTIDE SEQUENCE [LARGE SCALE GENOMIC DNA]</scope>
    <source>
        <strain evidence="3 4">JPY-366</strain>
    </source>
</reference>
<organism evidence="3 4">
    <name type="scientific">Trinickia symbiotica</name>
    <dbReference type="NCBI Taxonomy" id="863227"/>
    <lineage>
        <taxon>Bacteria</taxon>
        <taxon>Pseudomonadati</taxon>
        <taxon>Pseudomonadota</taxon>
        <taxon>Betaproteobacteria</taxon>
        <taxon>Burkholderiales</taxon>
        <taxon>Burkholderiaceae</taxon>
        <taxon>Trinickia</taxon>
    </lineage>
</organism>
<dbReference type="Pfam" id="PF13937">
    <property type="entry name" value="DUF4212"/>
    <property type="match status" value="1"/>
</dbReference>
<dbReference type="Proteomes" id="UP000240638">
    <property type="component" value="Unassembled WGS sequence"/>
</dbReference>
<evidence type="ECO:0000256" key="1">
    <source>
        <dbReference type="SAM" id="Phobius"/>
    </source>
</evidence>
<proteinExistence type="predicted"/>
<evidence type="ECO:0000259" key="2">
    <source>
        <dbReference type="Pfam" id="PF13937"/>
    </source>
</evidence>
<feature type="transmembrane region" description="Helical" evidence="1">
    <location>
        <begin position="74"/>
        <end position="95"/>
    </location>
</feature>
<dbReference type="InterPro" id="IPR019886">
    <property type="entry name" value="Na_symporter_ssu"/>
</dbReference>
<accession>A0A2T3XMR8</accession>
<evidence type="ECO:0000313" key="4">
    <source>
        <dbReference type="Proteomes" id="UP000240638"/>
    </source>
</evidence>
<keyword evidence="1" id="KW-1133">Transmembrane helix</keyword>
<gene>
    <name evidence="3" type="ORF">C9I57_26480</name>
</gene>
<feature type="transmembrane region" description="Helical" evidence="1">
    <location>
        <begin position="36"/>
        <end position="59"/>
    </location>
</feature>
<protein>
    <submittedName>
        <fullName evidence="3">DUF4212 domain-containing protein</fullName>
    </submittedName>
</protein>
<keyword evidence="1" id="KW-0472">Membrane</keyword>
<evidence type="ECO:0000313" key="3">
    <source>
        <dbReference type="EMBL" id="PTB17767.1"/>
    </source>
</evidence>
<feature type="domain" description="Sodium symporter small subunit" evidence="2">
    <location>
        <begin position="31"/>
        <end position="101"/>
    </location>
</feature>
<name>A0A2T3XMR8_9BURK</name>
<dbReference type="AlphaFoldDB" id="A0A2T3XMR8"/>